<dbReference type="InterPro" id="IPR016167">
    <property type="entry name" value="FAD-bd_PCMH_sub1"/>
</dbReference>
<dbReference type="InterPro" id="IPR016169">
    <property type="entry name" value="FAD-bd_PCMH_sub2"/>
</dbReference>
<evidence type="ECO:0000313" key="3">
    <source>
        <dbReference type="EMBL" id="MFC4034770.1"/>
    </source>
</evidence>
<evidence type="ECO:0000313" key="4">
    <source>
        <dbReference type="Proteomes" id="UP001595765"/>
    </source>
</evidence>
<evidence type="ECO:0000259" key="2">
    <source>
        <dbReference type="PROSITE" id="PS51387"/>
    </source>
</evidence>
<protein>
    <submittedName>
        <fullName evidence="3">FAD binding domain-containing protein</fullName>
    </submittedName>
</protein>
<dbReference type="InterPro" id="IPR036683">
    <property type="entry name" value="CO_DH_flav_C_dom_sf"/>
</dbReference>
<dbReference type="SUPFAM" id="SSF56176">
    <property type="entry name" value="FAD-binding/transporter-associated domain-like"/>
    <property type="match status" value="1"/>
</dbReference>
<feature type="domain" description="FAD-binding PCMH-type" evidence="2">
    <location>
        <begin position="1"/>
        <end position="225"/>
    </location>
</feature>
<dbReference type="Pfam" id="PF00941">
    <property type="entry name" value="FAD_binding_5"/>
    <property type="match status" value="1"/>
</dbReference>
<keyword evidence="4" id="KW-1185">Reference proteome</keyword>
<organism evidence="3 4">
    <name type="scientific">Streptomyces polygonati</name>
    <dbReference type="NCBI Taxonomy" id="1617087"/>
    <lineage>
        <taxon>Bacteria</taxon>
        <taxon>Bacillati</taxon>
        <taxon>Actinomycetota</taxon>
        <taxon>Actinomycetes</taxon>
        <taxon>Kitasatosporales</taxon>
        <taxon>Streptomycetaceae</taxon>
        <taxon>Streptomyces</taxon>
    </lineage>
</organism>
<dbReference type="InterPro" id="IPR051312">
    <property type="entry name" value="Diverse_Substr_Oxidored"/>
</dbReference>
<dbReference type="SUPFAM" id="SSF55447">
    <property type="entry name" value="CO dehydrogenase flavoprotein C-terminal domain-like"/>
    <property type="match status" value="1"/>
</dbReference>
<dbReference type="PANTHER" id="PTHR42659">
    <property type="entry name" value="XANTHINE DEHYDROGENASE SUBUNIT C-RELATED"/>
    <property type="match status" value="1"/>
</dbReference>
<dbReference type="PROSITE" id="PS51387">
    <property type="entry name" value="FAD_PCMH"/>
    <property type="match status" value="1"/>
</dbReference>
<gene>
    <name evidence="3" type="ORF">ACFO3J_25365</name>
</gene>
<dbReference type="Gene3D" id="3.30.390.50">
    <property type="entry name" value="CO dehydrogenase flavoprotein, C-terminal domain"/>
    <property type="match status" value="1"/>
</dbReference>
<dbReference type="SMART" id="SM01092">
    <property type="entry name" value="CO_deh_flav_C"/>
    <property type="match status" value="1"/>
</dbReference>
<keyword evidence="1" id="KW-0560">Oxidoreductase</keyword>
<proteinExistence type="predicted"/>
<dbReference type="Pfam" id="PF03450">
    <property type="entry name" value="CO_deh_flav_C"/>
    <property type="match status" value="1"/>
</dbReference>
<dbReference type="Proteomes" id="UP001595765">
    <property type="component" value="Unassembled WGS sequence"/>
</dbReference>
<dbReference type="Gene3D" id="3.30.465.10">
    <property type="match status" value="2"/>
</dbReference>
<dbReference type="InterPro" id="IPR002346">
    <property type="entry name" value="Mopterin_DH_FAD-bd"/>
</dbReference>
<dbReference type="InterPro" id="IPR036318">
    <property type="entry name" value="FAD-bd_PCMH-like_sf"/>
</dbReference>
<dbReference type="RefSeq" id="WP_386433573.1">
    <property type="nucleotide sequence ID" value="NZ_JBHSBB010000018.1"/>
</dbReference>
<sequence>MRPFGYAEPATLTEAVEALAAGGPGTRVLAGGTTLYDLMKLGVERPAAVVDVHRLAELAGFDTAGPDELLFGAGALMADVAEDVVLRRDYPALAESLSKAASPQVRNRATVGGNLLQRTRCGYFRGGPPFPCNKRRPGSGCAARDGLDRGHAVLGTSDACRAAYPGDWAVALLAFDAELDLLGPRGARTIPLAALHREPGDTPQRDHNLAGDELVVRIRVPATATGRGSVYHKVRDRESYAFALVSVAAAVRLDHHGTVRDCRIALGGLATRPWRAHAAEQTLLDRPLTVDTAEEAGQAALAGARPGTHNGYKVALGVRTVADALHAAGRRAAA</sequence>
<dbReference type="EMBL" id="JBHSBB010000018">
    <property type="protein sequence ID" value="MFC4034770.1"/>
    <property type="molecule type" value="Genomic_DNA"/>
</dbReference>
<dbReference type="Gene3D" id="3.30.43.10">
    <property type="entry name" value="Uridine Diphospho-n-acetylenolpyruvylglucosamine Reductase, domain 2"/>
    <property type="match status" value="1"/>
</dbReference>
<reference evidence="4" key="1">
    <citation type="journal article" date="2019" name="Int. J. Syst. Evol. Microbiol.">
        <title>The Global Catalogue of Microorganisms (GCM) 10K type strain sequencing project: providing services to taxonomists for standard genome sequencing and annotation.</title>
        <authorList>
            <consortium name="The Broad Institute Genomics Platform"/>
            <consortium name="The Broad Institute Genome Sequencing Center for Infectious Disease"/>
            <person name="Wu L."/>
            <person name="Ma J."/>
        </authorList>
    </citation>
    <scope>NUCLEOTIDE SEQUENCE [LARGE SCALE GENOMIC DNA]</scope>
    <source>
        <strain evidence="4">CGMCC 4.7237</strain>
    </source>
</reference>
<comment type="caution">
    <text evidence="3">The sequence shown here is derived from an EMBL/GenBank/DDBJ whole genome shotgun (WGS) entry which is preliminary data.</text>
</comment>
<evidence type="ECO:0000256" key="1">
    <source>
        <dbReference type="ARBA" id="ARBA00023002"/>
    </source>
</evidence>
<dbReference type="InterPro" id="IPR016166">
    <property type="entry name" value="FAD-bd_PCMH"/>
</dbReference>
<accession>A0ABV8HRS2</accession>
<dbReference type="InterPro" id="IPR005107">
    <property type="entry name" value="CO_DH_flav_C"/>
</dbReference>
<dbReference type="PANTHER" id="PTHR42659:SF1">
    <property type="entry name" value="OXIDOREDUCTASE"/>
    <property type="match status" value="1"/>
</dbReference>
<name>A0ABV8HRS2_9ACTN</name>